<keyword evidence="2" id="KW-1185">Reference proteome</keyword>
<name>M3AXC4_PSEFD</name>
<proteinExistence type="predicted"/>
<accession>M3AXC4</accession>
<reference evidence="1 2" key="1">
    <citation type="journal article" date="2012" name="PLoS Pathog.">
        <title>Diverse lifestyles and strategies of plant pathogenesis encoded in the genomes of eighteen Dothideomycetes fungi.</title>
        <authorList>
            <person name="Ohm R.A."/>
            <person name="Feau N."/>
            <person name="Henrissat B."/>
            <person name="Schoch C.L."/>
            <person name="Horwitz B.A."/>
            <person name="Barry K.W."/>
            <person name="Condon B.J."/>
            <person name="Copeland A.C."/>
            <person name="Dhillon B."/>
            <person name="Glaser F."/>
            <person name="Hesse C.N."/>
            <person name="Kosti I."/>
            <person name="LaButti K."/>
            <person name="Lindquist E.A."/>
            <person name="Lucas S."/>
            <person name="Salamov A.A."/>
            <person name="Bradshaw R.E."/>
            <person name="Ciuffetti L."/>
            <person name="Hamelin R.C."/>
            <person name="Kema G.H.J."/>
            <person name="Lawrence C."/>
            <person name="Scott J.A."/>
            <person name="Spatafora J.W."/>
            <person name="Turgeon B.G."/>
            <person name="de Wit P.J.G.M."/>
            <person name="Zhong S."/>
            <person name="Goodwin S.B."/>
            <person name="Grigoriev I.V."/>
        </authorList>
    </citation>
    <scope>NUCLEOTIDE SEQUENCE [LARGE SCALE GENOMIC DNA]</scope>
    <source>
        <strain evidence="1 2">CIRAD86</strain>
    </source>
</reference>
<sequence>MEEGVHMQGRCDERGRIAVYISPIASTISPHRCYPESQSRCRVAKTGSTRPARNTSVMLCSDRSKEEDGMTRRTAAKCACFPNDSPRSSLQVEMAREEDIMTTVELGI</sequence>
<dbReference type="EMBL" id="KB446559">
    <property type="protein sequence ID" value="EME82127.1"/>
    <property type="molecule type" value="Genomic_DNA"/>
</dbReference>
<dbReference type="KEGG" id="pfj:MYCFIDRAFT_175675"/>
<organism evidence="1 2">
    <name type="scientific">Pseudocercospora fijiensis (strain CIRAD86)</name>
    <name type="common">Black leaf streak disease fungus</name>
    <name type="synonym">Mycosphaerella fijiensis</name>
    <dbReference type="NCBI Taxonomy" id="383855"/>
    <lineage>
        <taxon>Eukaryota</taxon>
        <taxon>Fungi</taxon>
        <taxon>Dikarya</taxon>
        <taxon>Ascomycota</taxon>
        <taxon>Pezizomycotina</taxon>
        <taxon>Dothideomycetes</taxon>
        <taxon>Dothideomycetidae</taxon>
        <taxon>Mycosphaerellales</taxon>
        <taxon>Mycosphaerellaceae</taxon>
        <taxon>Pseudocercospora</taxon>
    </lineage>
</organism>
<dbReference type="AlphaFoldDB" id="M3AXC4"/>
<dbReference type="HOGENOM" id="CLU_2198097_0_0_1"/>
<dbReference type="GeneID" id="19333424"/>
<dbReference type="VEuPathDB" id="FungiDB:MYCFIDRAFT_175675"/>
<evidence type="ECO:0000313" key="2">
    <source>
        <dbReference type="Proteomes" id="UP000016932"/>
    </source>
</evidence>
<protein>
    <submittedName>
        <fullName evidence="1">Uncharacterized protein</fullName>
    </submittedName>
</protein>
<dbReference type="Proteomes" id="UP000016932">
    <property type="component" value="Unassembled WGS sequence"/>
</dbReference>
<evidence type="ECO:0000313" key="1">
    <source>
        <dbReference type="EMBL" id="EME82127.1"/>
    </source>
</evidence>
<dbReference type="RefSeq" id="XP_007927557.1">
    <property type="nucleotide sequence ID" value="XM_007929366.1"/>
</dbReference>
<gene>
    <name evidence="1" type="ORF">MYCFIDRAFT_175675</name>
</gene>